<feature type="domain" description="TonB C-terminal" evidence="11">
    <location>
        <begin position="407"/>
        <end position="503"/>
    </location>
</feature>
<feature type="transmembrane region" description="Helical" evidence="10">
    <location>
        <begin position="90"/>
        <end position="110"/>
    </location>
</feature>
<dbReference type="GO" id="GO:0031992">
    <property type="term" value="F:energy transducer activity"/>
    <property type="evidence" value="ECO:0007669"/>
    <property type="project" value="TreeGrafter"/>
</dbReference>
<dbReference type="InterPro" id="IPR051045">
    <property type="entry name" value="TonB-dependent_transducer"/>
</dbReference>
<feature type="transmembrane region" description="Helical" evidence="10">
    <location>
        <begin position="37"/>
        <end position="58"/>
    </location>
</feature>
<evidence type="ECO:0000256" key="8">
    <source>
        <dbReference type="ARBA" id="ARBA00022989"/>
    </source>
</evidence>
<sequence length="529" mass="60576">MNSIINYLLEFSICWGVFYLFYVTVLHDQTSYQYNRYYLLASSFLSIIIPLLEIPIGFQSTGAIGESYILLDPMLIGETESRGGAFRWEWYYTLWLAYGLGVLTTFIYYFRQFLSVFWAIRLSKPQPSPQGRYKLVYTNGLFPTSSFFQFLLWDNTQTLTVSEVHQMMAHEETHIKQKHSYDITYITLLKIIFWFHPLVYLYEKAITENHEFAADAGALQHPTGNRQTYSRLLARQSMASLQWAVVNHFYKSKTLKRIKMMEKRHKTFWYRYVLIAPIVASMFVVFACQPDTEELEQEAIAQSYEEVQTQLKQIGGQLQQLNEKYFENPGSLREAINAEAQKSGVAPQPPHLDDLQLKVFKDKASGGDYDKFESLLARQKQLQEKLMSLPDAAGVYTVVEEQPAPEGGMETFYQYIAKNLQYPLKARQMGIEGRVFVQFVVNENGELTDFQALKGIGAGCDAEAIRVLEGASGWQPGMSEGKPVKVRMVLPITFKLDGNDSAKTEKAMSMADPETISEKLSEIVVVAYI</sequence>
<evidence type="ECO:0000313" key="12">
    <source>
        <dbReference type="EMBL" id="WKN35536.1"/>
    </source>
</evidence>
<evidence type="ECO:0000256" key="2">
    <source>
        <dbReference type="ARBA" id="ARBA00006555"/>
    </source>
</evidence>
<evidence type="ECO:0000256" key="5">
    <source>
        <dbReference type="ARBA" id="ARBA00022519"/>
    </source>
</evidence>
<accession>A0AA49GNM0</accession>
<dbReference type="GO" id="GO:0055085">
    <property type="term" value="P:transmembrane transport"/>
    <property type="evidence" value="ECO:0007669"/>
    <property type="project" value="InterPro"/>
</dbReference>
<keyword evidence="3" id="KW-0813">Transport</keyword>
<dbReference type="PANTHER" id="PTHR33446">
    <property type="entry name" value="PROTEIN TONB-RELATED"/>
    <property type="match status" value="1"/>
</dbReference>
<gene>
    <name evidence="12" type="ORF">K4G66_24485</name>
</gene>
<dbReference type="AlphaFoldDB" id="A0AA49GNM0"/>
<evidence type="ECO:0000256" key="7">
    <source>
        <dbReference type="ARBA" id="ARBA00022927"/>
    </source>
</evidence>
<dbReference type="Gene3D" id="3.30.1150.10">
    <property type="match status" value="1"/>
</dbReference>
<name>A0AA49GNM0_9BACT</name>
<evidence type="ECO:0000256" key="3">
    <source>
        <dbReference type="ARBA" id="ARBA00022448"/>
    </source>
</evidence>
<dbReference type="PROSITE" id="PS52015">
    <property type="entry name" value="TONB_CTD"/>
    <property type="match status" value="1"/>
</dbReference>
<evidence type="ECO:0000259" key="11">
    <source>
        <dbReference type="PROSITE" id="PS52015"/>
    </source>
</evidence>
<organism evidence="12">
    <name type="scientific">Roseihalotalea indica</name>
    <dbReference type="NCBI Taxonomy" id="2867963"/>
    <lineage>
        <taxon>Bacteria</taxon>
        <taxon>Pseudomonadati</taxon>
        <taxon>Bacteroidota</taxon>
        <taxon>Cytophagia</taxon>
        <taxon>Cytophagales</taxon>
        <taxon>Catalimonadaceae</taxon>
        <taxon>Roseihalotalea</taxon>
    </lineage>
</organism>
<reference evidence="12" key="2">
    <citation type="journal article" date="2024" name="Antonie Van Leeuwenhoek">
        <title>Roseihalotalea indica gen. nov., sp. nov., a halophilic Bacteroidetes from mesopelagic Southwest Indian Ocean with higher carbohydrate metabolic potential.</title>
        <authorList>
            <person name="Chen B."/>
            <person name="Zhang M."/>
            <person name="Lin D."/>
            <person name="Ye J."/>
            <person name="Tang K."/>
        </authorList>
    </citation>
    <scope>NUCLEOTIDE SEQUENCE</scope>
    <source>
        <strain evidence="12">TK19036</strain>
    </source>
</reference>
<dbReference type="PANTHER" id="PTHR33446:SF2">
    <property type="entry name" value="PROTEIN TONB"/>
    <property type="match status" value="1"/>
</dbReference>
<proteinExistence type="inferred from homology"/>
<feature type="transmembrane region" description="Helical" evidence="10">
    <location>
        <begin position="6"/>
        <end position="25"/>
    </location>
</feature>
<dbReference type="CDD" id="cd07341">
    <property type="entry name" value="M56_BlaR1_MecR1_like"/>
    <property type="match status" value="1"/>
</dbReference>
<keyword evidence="9 10" id="KW-0472">Membrane</keyword>
<dbReference type="Pfam" id="PF03544">
    <property type="entry name" value="TonB_C"/>
    <property type="match status" value="1"/>
</dbReference>
<reference evidence="12" key="1">
    <citation type="journal article" date="2023" name="Comput. Struct. Biotechnol. J.">
        <title>Discovery of a novel marine Bacteroidetes with a rich repertoire of carbohydrate-active enzymes.</title>
        <authorList>
            <person name="Chen B."/>
            <person name="Liu G."/>
            <person name="Chen Q."/>
            <person name="Wang H."/>
            <person name="Liu L."/>
            <person name="Tang K."/>
        </authorList>
    </citation>
    <scope>NUCLEOTIDE SEQUENCE</scope>
    <source>
        <strain evidence="12">TK19036</strain>
    </source>
</reference>
<dbReference type="Pfam" id="PF05569">
    <property type="entry name" value="Peptidase_M56"/>
    <property type="match status" value="1"/>
</dbReference>
<dbReference type="EMBL" id="CP120682">
    <property type="protein sequence ID" value="WKN35536.1"/>
    <property type="molecule type" value="Genomic_DNA"/>
</dbReference>
<feature type="transmembrane region" description="Helical" evidence="10">
    <location>
        <begin position="268"/>
        <end position="287"/>
    </location>
</feature>
<dbReference type="InterPro" id="IPR037682">
    <property type="entry name" value="TonB_C"/>
</dbReference>
<comment type="subcellular location">
    <subcellularLocation>
        <location evidence="1">Cell inner membrane</location>
        <topology evidence="1">Single-pass membrane protein</topology>
        <orientation evidence="1">Periplasmic side</orientation>
    </subcellularLocation>
</comment>
<dbReference type="GO" id="GO:0098797">
    <property type="term" value="C:plasma membrane protein complex"/>
    <property type="evidence" value="ECO:0007669"/>
    <property type="project" value="TreeGrafter"/>
</dbReference>
<dbReference type="InterPro" id="IPR008756">
    <property type="entry name" value="Peptidase_M56"/>
</dbReference>
<evidence type="ECO:0000256" key="6">
    <source>
        <dbReference type="ARBA" id="ARBA00022692"/>
    </source>
</evidence>
<keyword evidence="8 10" id="KW-1133">Transmembrane helix</keyword>
<keyword evidence="7" id="KW-0653">Protein transport</keyword>
<evidence type="ECO:0000256" key="10">
    <source>
        <dbReference type="SAM" id="Phobius"/>
    </source>
</evidence>
<dbReference type="GO" id="GO:0015031">
    <property type="term" value="P:protein transport"/>
    <property type="evidence" value="ECO:0007669"/>
    <property type="project" value="UniProtKB-KW"/>
</dbReference>
<evidence type="ECO:0000256" key="4">
    <source>
        <dbReference type="ARBA" id="ARBA00022475"/>
    </source>
</evidence>
<keyword evidence="4" id="KW-1003">Cell membrane</keyword>
<comment type="similarity">
    <text evidence="2">Belongs to the TonB family.</text>
</comment>
<evidence type="ECO:0000256" key="1">
    <source>
        <dbReference type="ARBA" id="ARBA00004383"/>
    </source>
</evidence>
<evidence type="ECO:0000256" key="9">
    <source>
        <dbReference type="ARBA" id="ARBA00023136"/>
    </source>
</evidence>
<dbReference type="NCBIfam" id="TIGR01352">
    <property type="entry name" value="tonB_Cterm"/>
    <property type="match status" value="1"/>
</dbReference>
<dbReference type="InterPro" id="IPR006260">
    <property type="entry name" value="TonB/TolA_C"/>
</dbReference>
<keyword evidence="6 10" id="KW-0812">Transmembrane</keyword>
<dbReference type="SUPFAM" id="SSF74653">
    <property type="entry name" value="TolA/TonB C-terminal domain"/>
    <property type="match status" value="1"/>
</dbReference>
<keyword evidence="5" id="KW-0997">Cell inner membrane</keyword>
<protein>
    <submittedName>
        <fullName evidence="12">M56 family metallopeptidase</fullName>
    </submittedName>
</protein>